<dbReference type="InterPro" id="IPR043128">
    <property type="entry name" value="Rev_trsase/Diguanyl_cyclase"/>
</dbReference>
<dbReference type="GO" id="GO:0052621">
    <property type="term" value="F:diguanylate cyclase activity"/>
    <property type="evidence" value="ECO:0007669"/>
    <property type="project" value="TreeGrafter"/>
</dbReference>
<dbReference type="AlphaFoldDB" id="A0A1G2DGA0"/>
<evidence type="ECO:0000256" key="1">
    <source>
        <dbReference type="SAM" id="MobiDB-lite"/>
    </source>
</evidence>
<organism evidence="3 4">
    <name type="scientific">Candidatus Lloydbacteria bacterium RIFCSPHIGHO2_02_FULL_54_17</name>
    <dbReference type="NCBI Taxonomy" id="1798664"/>
    <lineage>
        <taxon>Bacteria</taxon>
        <taxon>Candidatus Lloydiibacteriota</taxon>
    </lineage>
</organism>
<dbReference type="InterPro" id="IPR050469">
    <property type="entry name" value="Diguanylate_Cyclase"/>
</dbReference>
<feature type="region of interest" description="Disordered" evidence="1">
    <location>
        <begin position="180"/>
        <end position="208"/>
    </location>
</feature>
<feature type="domain" description="GGDEF" evidence="2">
    <location>
        <begin position="75"/>
        <end position="208"/>
    </location>
</feature>
<feature type="compositionally biased region" description="Basic and acidic residues" evidence="1">
    <location>
        <begin position="181"/>
        <end position="199"/>
    </location>
</feature>
<dbReference type="PROSITE" id="PS50887">
    <property type="entry name" value="GGDEF"/>
    <property type="match status" value="1"/>
</dbReference>
<dbReference type="InterPro" id="IPR000160">
    <property type="entry name" value="GGDEF_dom"/>
</dbReference>
<dbReference type="InterPro" id="IPR029787">
    <property type="entry name" value="Nucleotide_cyclase"/>
</dbReference>
<evidence type="ECO:0000259" key="2">
    <source>
        <dbReference type="PROSITE" id="PS50887"/>
    </source>
</evidence>
<dbReference type="Proteomes" id="UP000178636">
    <property type="component" value="Unassembled WGS sequence"/>
</dbReference>
<dbReference type="EMBL" id="MHLO01000016">
    <property type="protein sequence ID" value="OGZ12687.1"/>
    <property type="molecule type" value="Genomic_DNA"/>
</dbReference>
<evidence type="ECO:0000313" key="4">
    <source>
        <dbReference type="Proteomes" id="UP000178636"/>
    </source>
</evidence>
<dbReference type="CDD" id="cd01949">
    <property type="entry name" value="GGDEF"/>
    <property type="match status" value="1"/>
</dbReference>
<sequence>MLTSRRRTLLQRMENIVIRRLTFEVRRLKAKCRLLEQNQRSPHDPRTGALTSEYFSEVVGKLLHNRHRRASEKDDPIALVMVDLDLLKPVNDKYGHPAGDEVLRSFSEVAQKQLRENDLVARYGGDEFTVLLRGAPEAAVPGIIEKLRQKFENVVYTFHRGVRRSERLRPSFSFGVATWKGKGDSLSKMSARADREMYKEKKKRKSTR</sequence>
<dbReference type="Pfam" id="PF00990">
    <property type="entry name" value="GGDEF"/>
    <property type="match status" value="1"/>
</dbReference>
<proteinExistence type="predicted"/>
<protein>
    <recommendedName>
        <fullName evidence="2">GGDEF domain-containing protein</fullName>
    </recommendedName>
</protein>
<dbReference type="SMART" id="SM00267">
    <property type="entry name" value="GGDEF"/>
    <property type="match status" value="1"/>
</dbReference>
<dbReference type="SUPFAM" id="SSF55073">
    <property type="entry name" value="Nucleotide cyclase"/>
    <property type="match status" value="1"/>
</dbReference>
<accession>A0A1G2DGA0</accession>
<evidence type="ECO:0000313" key="3">
    <source>
        <dbReference type="EMBL" id="OGZ12687.1"/>
    </source>
</evidence>
<name>A0A1G2DGA0_9BACT</name>
<dbReference type="PANTHER" id="PTHR45138:SF9">
    <property type="entry name" value="DIGUANYLATE CYCLASE DGCM-RELATED"/>
    <property type="match status" value="1"/>
</dbReference>
<comment type="caution">
    <text evidence="3">The sequence shown here is derived from an EMBL/GenBank/DDBJ whole genome shotgun (WGS) entry which is preliminary data.</text>
</comment>
<dbReference type="Gene3D" id="3.30.70.270">
    <property type="match status" value="1"/>
</dbReference>
<dbReference type="PANTHER" id="PTHR45138">
    <property type="entry name" value="REGULATORY COMPONENTS OF SENSORY TRANSDUCTION SYSTEM"/>
    <property type="match status" value="1"/>
</dbReference>
<reference evidence="3 4" key="1">
    <citation type="journal article" date="2016" name="Nat. Commun.">
        <title>Thousands of microbial genomes shed light on interconnected biogeochemical processes in an aquifer system.</title>
        <authorList>
            <person name="Anantharaman K."/>
            <person name="Brown C.T."/>
            <person name="Hug L.A."/>
            <person name="Sharon I."/>
            <person name="Castelle C.J."/>
            <person name="Probst A.J."/>
            <person name="Thomas B.C."/>
            <person name="Singh A."/>
            <person name="Wilkins M.J."/>
            <person name="Karaoz U."/>
            <person name="Brodie E.L."/>
            <person name="Williams K.H."/>
            <person name="Hubbard S.S."/>
            <person name="Banfield J.F."/>
        </authorList>
    </citation>
    <scope>NUCLEOTIDE SEQUENCE [LARGE SCALE GENOMIC DNA]</scope>
</reference>
<gene>
    <name evidence="3" type="ORF">A3C93_06295</name>
</gene>
<dbReference type="NCBIfam" id="TIGR00254">
    <property type="entry name" value="GGDEF"/>
    <property type="match status" value="1"/>
</dbReference>
<dbReference type="STRING" id="1798664.A3C93_06295"/>